<dbReference type="Pfam" id="PF07589">
    <property type="entry name" value="PEP-CTERM"/>
    <property type="match status" value="1"/>
</dbReference>
<sequence>MFAAKKLLLALALTSAAGYVQAAPVTLDGAAFSVTYDDALVGLFGTPTLSGNTLFFTPTSFKAISTNGAGVSLASQTSNFDILLKPSANLRLTSIDLNEGGDYLMMGQNSFVNALGQMRVRNNANPSMEIVGSIAPAAPLAIKDGINHNWAAGANADLNSAAWNNVGSARVTLENILLAYTQADTGPQMAFAEKKYSGITFNVSPVPEASTWSMMVLGVGLLGYLSLRRRNQQ</sequence>
<feature type="chain" id="PRO_5019066408" description="Ice-binding protein C-terminal domain-containing protein" evidence="1">
    <location>
        <begin position="23"/>
        <end position="233"/>
    </location>
</feature>
<proteinExistence type="predicted"/>
<dbReference type="RefSeq" id="WP_223247664.1">
    <property type="nucleotide sequence ID" value="NZ_BGOW01000005.1"/>
</dbReference>
<evidence type="ECO:0000313" key="4">
    <source>
        <dbReference type="Proteomes" id="UP000286806"/>
    </source>
</evidence>
<evidence type="ECO:0000259" key="2">
    <source>
        <dbReference type="Pfam" id="PF07589"/>
    </source>
</evidence>
<organism evidence="3 4">
    <name type="scientific">Sulfuriferula multivorans</name>
    <dbReference type="NCBI Taxonomy" id="1559896"/>
    <lineage>
        <taxon>Bacteria</taxon>
        <taxon>Pseudomonadati</taxon>
        <taxon>Pseudomonadota</taxon>
        <taxon>Betaproteobacteria</taxon>
        <taxon>Nitrosomonadales</taxon>
        <taxon>Sulfuricellaceae</taxon>
        <taxon>Sulfuriferula</taxon>
    </lineage>
</organism>
<dbReference type="EMBL" id="BGOW01000005">
    <property type="protein sequence ID" value="GBL45080.1"/>
    <property type="molecule type" value="Genomic_DNA"/>
</dbReference>
<protein>
    <recommendedName>
        <fullName evidence="2">Ice-binding protein C-terminal domain-containing protein</fullName>
    </recommendedName>
</protein>
<dbReference type="Proteomes" id="UP000286806">
    <property type="component" value="Unassembled WGS sequence"/>
</dbReference>
<comment type="caution">
    <text evidence="3">The sequence shown here is derived from an EMBL/GenBank/DDBJ whole genome shotgun (WGS) entry which is preliminary data.</text>
</comment>
<dbReference type="InterPro" id="IPR013424">
    <property type="entry name" value="Ice-binding_C"/>
</dbReference>
<feature type="domain" description="Ice-binding protein C-terminal" evidence="2">
    <location>
        <begin position="205"/>
        <end position="230"/>
    </location>
</feature>
<accession>A0A401JC08</accession>
<feature type="signal peptide" evidence="1">
    <location>
        <begin position="1"/>
        <end position="22"/>
    </location>
</feature>
<gene>
    <name evidence="3" type="ORF">SFMTTN_0884</name>
</gene>
<name>A0A401JC08_9PROT</name>
<keyword evidence="4" id="KW-1185">Reference proteome</keyword>
<reference evidence="3 4" key="1">
    <citation type="journal article" date="2019" name="Front. Microbiol.">
        <title>Genomes of Neutrophilic Sulfur-Oxidizing Chemolithoautotrophs Representing 9 Proteobacterial Species From 8 Genera.</title>
        <authorList>
            <person name="Watanabe T."/>
            <person name="Kojima H."/>
            <person name="Umezawa K."/>
            <person name="Hori C."/>
            <person name="Takasuka T.E."/>
            <person name="Kato Y."/>
            <person name="Fukui M."/>
        </authorList>
    </citation>
    <scope>NUCLEOTIDE SEQUENCE [LARGE SCALE GENOMIC DNA]</scope>
    <source>
        <strain evidence="3 4">TTN</strain>
    </source>
</reference>
<evidence type="ECO:0000313" key="3">
    <source>
        <dbReference type="EMBL" id="GBL45080.1"/>
    </source>
</evidence>
<dbReference type="AlphaFoldDB" id="A0A401JC08"/>
<evidence type="ECO:0000256" key="1">
    <source>
        <dbReference type="SAM" id="SignalP"/>
    </source>
</evidence>
<keyword evidence="1" id="KW-0732">Signal</keyword>